<dbReference type="InterPro" id="IPR015919">
    <property type="entry name" value="Cadherin-like_sf"/>
</dbReference>
<dbReference type="InterPro" id="IPR013783">
    <property type="entry name" value="Ig-like_fold"/>
</dbReference>
<proteinExistence type="predicted"/>
<keyword evidence="4" id="KW-1185">Reference proteome</keyword>
<dbReference type="Gene3D" id="2.60.40.10">
    <property type="entry name" value="Immunoglobulins"/>
    <property type="match status" value="2"/>
</dbReference>
<name>A0ABR2XKV0_9PEZI</name>
<accession>A0ABR2XKV0</accession>
<feature type="compositionally biased region" description="Polar residues" evidence="1">
    <location>
        <begin position="1042"/>
        <end position="1069"/>
    </location>
</feature>
<feature type="compositionally biased region" description="Low complexity" evidence="1">
    <location>
        <begin position="1094"/>
        <end position="1104"/>
    </location>
</feature>
<feature type="region of interest" description="Disordered" evidence="1">
    <location>
        <begin position="429"/>
        <end position="459"/>
    </location>
</feature>
<keyword evidence="2" id="KW-1133">Transmembrane helix</keyword>
<feature type="compositionally biased region" description="Polar residues" evidence="1">
    <location>
        <begin position="436"/>
        <end position="459"/>
    </location>
</feature>
<dbReference type="SUPFAM" id="SSF49313">
    <property type="entry name" value="Cadherin-like"/>
    <property type="match status" value="2"/>
</dbReference>
<feature type="compositionally biased region" description="Low complexity" evidence="1">
    <location>
        <begin position="748"/>
        <end position="762"/>
    </location>
</feature>
<feature type="region of interest" description="Disordered" evidence="1">
    <location>
        <begin position="790"/>
        <end position="856"/>
    </location>
</feature>
<evidence type="ECO:0000313" key="3">
    <source>
        <dbReference type="EMBL" id="KAK9774454.1"/>
    </source>
</evidence>
<dbReference type="EMBL" id="JARVKM010000041">
    <property type="protein sequence ID" value="KAK9774454.1"/>
    <property type="molecule type" value="Genomic_DNA"/>
</dbReference>
<sequence length="1104" mass="119997">MIPALVTRWDFFAHFARPLPSLCAAQIYDVDEMGVKRRLLALYKTCHISTARLLSDQLTITAGGEDIKAIFLRLLTADFLLSIHNFLFDIAPGEVVGIPISIKAEDEQGTTVVNSTLVVSRNPPPNVTVPLSDQISKFGSFSAPSSIILDPSRDFSFSFDDNTFSQPGLNYYAASDDNSPLPSWITFDTTGMSFSGRTPSFESLLQPPQRFGIQLVASDIVGFSSVSAPFSIIVGNHELTADTPVILLNATRGLPFEYSDLPKILKLDNQTLDKSNVNSITTTTLPQWLQFDIGAWKFSGTPGAGAESTNITISIADAYSNELNITMALHFDAGIFRAELPALNVLSGTDLIFDLEPYLWNPSDAELKVEDQSQASWIRFDSSKLELLGRIPDTASTLQVEIVLEATSKSSQVMESRRLSIRISSSELTTSTFSSPGTTDKPTLISSSTPTALATPQPAGTESSKAKILLGVLVPLIVICIVALFVLLCCFRRRLRSREDEHVPEVSAPIPGSFIKHDASSLEGGALHSLFDIGLDVTQNTVHSDSVAPTASSRLRTSSNTSRGSGAVPQALNFKAFEYRRSLSDSAVRETRESWLAGQASQRHMSLRTEMTDETSMLSATSLETGDNRIYGATPAMVISVVRPQSFRNSLVTSPVPGLSVPMVHEPFSIQATPEFAYIAESNGSDDGTHPNSPIYPESTCSGIAGLGIRRADTSTSQTTSTRVSKAWRRASPSRLLEEYNKRESNPSISTIRSTRTSASTEEAFESPMQSRVVSRPTVIHVSSRLGEVRQVSRRNDGSSPLFGGGSTVRPPKNYASVASPSPKLPRDEVAKFPPSVSSDTTGPRDGETWDKIAQSSPGITHKDIIRYDHDSISSIATIRGSLSSKTQSSHRSDEKETDVVDWTSRESNELMSPDQWPKPNSTLNPPRMIVPAKEASQSPAVSPIMAPVMPKRNRKRNIERRSQDFNASPSKATPSTSAIERKQEVSRDDRLRISRIREQRALDDFKLMISKPSPVWPHPSAKPLPEPLVRSRRAPLADIANASTSGTGLGNWSNVSRKSNKSIKTTMSEFGETDDGWEDIRPESTPGGGGLSGSSTGSLPAFI</sequence>
<evidence type="ECO:0000256" key="2">
    <source>
        <dbReference type="SAM" id="Phobius"/>
    </source>
</evidence>
<evidence type="ECO:0000313" key="4">
    <source>
        <dbReference type="Proteomes" id="UP001465668"/>
    </source>
</evidence>
<feature type="region of interest" description="Disordered" evidence="1">
    <location>
        <begin position="546"/>
        <end position="566"/>
    </location>
</feature>
<feature type="region of interest" description="Disordered" evidence="1">
    <location>
        <begin position="882"/>
        <end position="993"/>
    </location>
</feature>
<evidence type="ECO:0000256" key="1">
    <source>
        <dbReference type="SAM" id="MobiDB-lite"/>
    </source>
</evidence>
<keyword evidence="2" id="KW-0812">Transmembrane</keyword>
<comment type="caution">
    <text evidence="3">The sequence shown here is derived from an EMBL/GenBank/DDBJ whole genome shotgun (WGS) entry which is preliminary data.</text>
</comment>
<protein>
    <recommendedName>
        <fullName evidence="5">Axial budding pattern protein 2</fullName>
    </recommendedName>
</protein>
<reference evidence="3 4" key="1">
    <citation type="submission" date="2024-02" db="EMBL/GenBank/DDBJ databases">
        <title>First draft genome assembly of two strains of Seiridium cardinale.</title>
        <authorList>
            <person name="Emiliani G."/>
            <person name="Scali E."/>
        </authorList>
    </citation>
    <scope>NUCLEOTIDE SEQUENCE [LARGE SCALE GENOMIC DNA]</scope>
    <source>
        <strain evidence="3 4">BM-138-000479</strain>
    </source>
</reference>
<organism evidence="3 4">
    <name type="scientific">Seiridium cardinale</name>
    <dbReference type="NCBI Taxonomy" id="138064"/>
    <lineage>
        <taxon>Eukaryota</taxon>
        <taxon>Fungi</taxon>
        <taxon>Dikarya</taxon>
        <taxon>Ascomycota</taxon>
        <taxon>Pezizomycotina</taxon>
        <taxon>Sordariomycetes</taxon>
        <taxon>Xylariomycetidae</taxon>
        <taxon>Amphisphaeriales</taxon>
        <taxon>Sporocadaceae</taxon>
        <taxon>Seiridium</taxon>
    </lineage>
</organism>
<feature type="compositionally biased region" description="Basic and acidic residues" evidence="1">
    <location>
        <begin position="980"/>
        <end position="993"/>
    </location>
</feature>
<feature type="compositionally biased region" description="Basic and acidic residues" evidence="1">
    <location>
        <begin position="891"/>
        <end position="909"/>
    </location>
</feature>
<feature type="region of interest" description="Disordered" evidence="1">
    <location>
        <begin position="1040"/>
        <end position="1104"/>
    </location>
</feature>
<dbReference type="Proteomes" id="UP001465668">
    <property type="component" value="Unassembled WGS sequence"/>
</dbReference>
<gene>
    <name evidence="3" type="ORF">SCAR479_08802</name>
</gene>
<feature type="transmembrane region" description="Helical" evidence="2">
    <location>
        <begin position="468"/>
        <end position="491"/>
    </location>
</feature>
<feature type="compositionally biased region" description="Low complexity" evidence="1">
    <location>
        <begin position="968"/>
        <end position="979"/>
    </location>
</feature>
<feature type="compositionally biased region" description="Basic and acidic residues" evidence="1">
    <location>
        <begin position="736"/>
        <end position="745"/>
    </location>
</feature>
<feature type="compositionally biased region" description="Low complexity" evidence="1">
    <location>
        <begin position="550"/>
        <end position="565"/>
    </location>
</feature>
<feature type="region of interest" description="Disordered" evidence="1">
    <location>
        <begin position="709"/>
        <end position="770"/>
    </location>
</feature>
<keyword evidence="2" id="KW-0472">Membrane</keyword>
<evidence type="ECO:0008006" key="5">
    <source>
        <dbReference type="Google" id="ProtNLM"/>
    </source>
</evidence>